<dbReference type="AlphaFoldDB" id="A0A662DJT6"/>
<dbReference type="InterPro" id="IPR005517">
    <property type="entry name" value="Transl_elong_EFG/EF2_IV"/>
</dbReference>
<dbReference type="InterPro" id="IPR053905">
    <property type="entry name" value="EF-G-like_DII"/>
</dbReference>
<dbReference type="CDD" id="cd04170">
    <property type="entry name" value="EF-G_bact"/>
    <property type="match status" value="1"/>
</dbReference>
<evidence type="ECO:0000313" key="6">
    <source>
        <dbReference type="EMBL" id="RLE14787.1"/>
    </source>
</evidence>
<dbReference type="Pfam" id="PF03764">
    <property type="entry name" value="EFG_IV"/>
    <property type="match status" value="1"/>
</dbReference>
<gene>
    <name evidence="6" type="primary">fusA</name>
    <name evidence="6" type="ORF">DRJ04_01700</name>
</gene>
<dbReference type="NCBIfam" id="TIGR00231">
    <property type="entry name" value="small_GTP"/>
    <property type="match status" value="1"/>
</dbReference>
<feature type="domain" description="Tr-type G" evidence="5">
    <location>
        <begin position="6"/>
        <end position="277"/>
    </location>
</feature>
<dbReference type="SMART" id="SM00889">
    <property type="entry name" value="EFG_IV"/>
    <property type="match status" value="1"/>
</dbReference>
<dbReference type="Pfam" id="PF00679">
    <property type="entry name" value="EFG_C"/>
    <property type="match status" value="1"/>
</dbReference>
<dbReference type="NCBIfam" id="TIGR00484">
    <property type="entry name" value="EF-G"/>
    <property type="match status" value="1"/>
</dbReference>
<dbReference type="InterPro" id="IPR000640">
    <property type="entry name" value="EFG_V-like"/>
</dbReference>
<dbReference type="InterPro" id="IPR014721">
    <property type="entry name" value="Ribsml_uS5_D2-typ_fold_subgr"/>
</dbReference>
<dbReference type="Pfam" id="PF14492">
    <property type="entry name" value="EFG_III"/>
    <property type="match status" value="1"/>
</dbReference>
<dbReference type="NCBIfam" id="NF009381">
    <property type="entry name" value="PRK12740.1-5"/>
    <property type="match status" value="1"/>
</dbReference>
<dbReference type="GO" id="GO:0003924">
    <property type="term" value="F:GTPase activity"/>
    <property type="evidence" value="ECO:0007669"/>
    <property type="project" value="InterPro"/>
</dbReference>
<evidence type="ECO:0000256" key="2">
    <source>
        <dbReference type="ARBA" id="ARBA00022741"/>
    </source>
</evidence>
<comment type="caution">
    <text evidence="6">The sequence shown here is derived from an EMBL/GenBank/DDBJ whole genome shotgun (WGS) entry which is preliminary data.</text>
</comment>
<evidence type="ECO:0000313" key="7">
    <source>
        <dbReference type="Proteomes" id="UP000280417"/>
    </source>
</evidence>
<dbReference type="FunFam" id="3.30.70.870:FF:000002">
    <property type="entry name" value="Translation elongation factor 2"/>
    <property type="match status" value="1"/>
</dbReference>
<dbReference type="SUPFAM" id="SSF52540">
    <property type="entry name" value="P-loop containing nucleoside triphosphate hydrolases"/>
    <property type="match status" value="1"/>
</dbReference>
<dbReference type="SUPFAM" id="SSF54980">
    <property type="entry name" value="EF-G C-terminal domain-like"/>
    <property type="match status" value="2"/>
</dbReference>
<dbReference type="InterPro" id="IPR035647">
    <property type="entry name" value="EFG_III/V"/>
</dbReference>
<dbReference type="PROSITE" id="PS51722">
    <property type="entry name" value="G_TR_2"/>
    <property type="match status" value="1"/>
</dbReference>
<evidence type="ECO:0000256" key="4">
    <source>
        <dbReference type="NCBIfam" id="TIGR00484"/>
    </source>
</evidence>
<dbReference type="Gene3D" id="2.40.30.10">
    <property type="entry name" value="Translation factors"/>
    <property type="match status" value="1"/>
</dbReference>
<reference evidence="6 7" key="1">
    <citation type="submission" date="2018-06" db="EMBL/GenBank/DDBJ databases">
        <title>Extensive metabolic versatility and redundancy in microbially diverse, dynamic hydrothermal sediments.</title>
        <authorList>
            <person name="Dombrowski N."/>
            <person name="Teske A."/>
            <person name="Baker B.J."/>
        </authorList>
    </citation>
    <scope>NUCLEOTIDE SEQUENCE [LARGE SCALE GENOMIC DNA]</scope>
    <source>
        <strain evidence="6">B3_G15</strain>
    </source>
</reference>
<dbReference type="CDD" id="cd04088">
    <property type="entry name" value="EFG_mtEFG_II"/>
    <property type="match status" value="1"/>
</dbReference>
<dbReference type="CDD" id="cd16262">
    <property type="entry name" value="EFG_III"/>
    <property type="match status" value="1"/>
</dbReference>
<comment type="similarity">
    <text evidence="1">Belongs to the TRAFAC class translation factor GTPase superfamily. Classic translation factor GTPase family. EF-G/EF-2 subfamily.</text>
</comment>
<dbReference type="FunFam" id="3.30.230.10:FF:000003">
    <property type="entry name" value="Elongation factor G"/>
    <property type="match status" value="1"/>
</dbReference>
<dbReference type="CDD" id="cd03713">
    <property type="entry name" value="EFG_mtEFG_C"/>
    <property type="match status" value="1"/>
</dbReference>
<evidence type="ECO:0000256" key="1">
    <source>
        <dbReference type="ARBA" id="ARBA00005870"/>
    </source>
</evidence>
<dbReference type="GO" id="GO:0003746">
    <property type="term" value="F:translation elongation factor activity"/>
    <property type="evidence" value="ECO:0007669"/>
    <property type="project" value="UniProtKB-UniRule"/>
</dbReference>
<dbReference type="InterPro" id="IPR020568">
    <property type="entry name" value="Ribosomal_Su5_D2-typ_SF"/>
</dbReference>
<dbReference type="NCBIfam" id="NF009379">
    <property type="entry name" value="PRK12740.1-3"/>
    <property type="match status" value="1"/>
</dbReference>
<dbReference type="InterPro" id="IPR047872">
    <property type="entry name" value="EFG_IV"/>
</dbReference>
<dbReference type="Pfam" id="PF00009">
    <property type="entry name" value="GTP_EFTU"/>
    <property type="match status" value="1"/>
</dbReference>
<accession>A0A662DJT6</accession>
<dbReference type="InterPro" id="IPR005225">
    <property type="entry name" value="Small_GTP-bd"/>
</dbReference>
<keyword evidence="6" id="KW-0648">Protein biosynthesis</keyword>
<dbReference type="PANTHER" id="PTHR43261">
    <property type="entry name" value="TRANSLATION ELONGATION FACTOR G-RELATED"/>
    <property type="match status" value="1"/>
</dbReference>
<dbReference type="InterPro" id="IPR004540">
    <property type="entry name" value="Transl_elong_EFG/EF2"/>
</dbReference>
<dbReference type="SMART" id="SM00838">
    <property type="entry name" value="EFG_C"/>
    <property type="match status" value="1"/>
</dbReference>
<dbReference type="InterPro" id="IPR009022">
    <property type="entry name" value="EFG_III"/>
</dbReference>
<dbReference type="Gene3D" id="3.40.50.300">
    <property type="entry name" value="P-loop containing nucleotide triphosphate hydrolases"/>
    <property type="match status" value="1"/>
</dbReference>
<dbReference type="Pfam" id="PF22042">
    <property type="entry name" value="EF-G_D2"/>
    <property type="match status" value="1"/>
</dbReference>
<evidence type="ECO:0000256" key="3">
    <source>
        <dbReference type="ARBA" id="ARBA00023134"/>
    </source>
</evidence>
<dbReference type="Proteomes" id="UP000280417">
    <property type="component" value="Unassembled WGS sequence"/>
</dbReference>
<dbReference type="CDD" id="cd01434">
    <property type="entry name" value="EFG_mtEFG1_IV"/>
    <property type="match status" value="1"/>
</dbReference>
<dbReference type="Gene3D" id="3.30.70.240">
    <property type="match status" value="1"/>
</dbReference>
<dbReference type="Gene3D" id="3.30.230.10">
    <property type="match status" value="1"/>
</dbReference>
<dbReference type="InterPro" id="IPR027417">
    <property type="entry name" value="P-loop_NTPase"/>
</dbReference>
<dbReference type="InterPro" id="IPR000795">
    <property type="entry name" value="T_Tr_GTP-bd_dom"/>
</dbReference>
<dbReference type="InterPro" id="IPR009000">
    <property type="entry name" value="Transl_B-barrel_sf"/>
</dbReference>
<dbReference type="GO" id="GO:0005525">
    <property type="term" value="F:GTP binding"/>
    <property type="evidence" value="ECO:0007669"/>
    <property type="project" value="UniProtKB-UniRule"/>
</dbReference>
<dbReference type="SUPFAM" id="SSF50447">
    <property type="entry name" value="Translation proteins"/>
    <property type="match status" value="1"/>
</dbReference>
<dbReference type="InterPro" id="IPR041095">
    <property type="entry name" value="EFG_II"/>
</dbReference>
<dbReference type="NCBIfam" id="NF009891">
    <property type="entry name" value="PRK13351.1-1"/>
    <property type="match status" value="1"/>
</dbReference>
<dbReference type="GO" id="GO:0032790">
    <property type="term" value="P:ribosome disassembly"/>
    <property type="evidence" value="ECO:0007669"/>
    <property type="project" value="TreeGrafter"/>
</dbReference>
<keyword evidence="2" id="KW-0547">Nucleotide-binding</keyword>
<dbReference type="PANTHER" id="PTHR43261:SF6">
    <property type="entry name" value="ELONGATION FACTOR G-LIKE PROTEIN"/>
    <property type="match status" value="1"/>
</dbReference>
<dbReference type="EMBL" id="QMQA01000029">
    <property type="protein sequence ID" value="RLE14787.1"/>
    <property type="molecule type" value="Genomic_DNA"/>
</dbReference>
<dbReference type="SUPFAM" id="SSF54211">
    <property type="entry name" value="Ribosomal protein S5 domain 2-like"/>
    <property type="match status" value="1"/>
</dbReference>
<keyword evidence="6" id="KW-0251">Elongation factor</keyword>
<name>A0A662DJT6_UNCAE</name>
<organism evidence="6 7">
    <name type="scientific">Aerophobetes bacterium</name>
    <dbReference type="NCBI Taxonomy" id="2030807"/>
    <lineage>
        <taxon>Bacteria</taxon>
        <taxon>Candidatus Aerophobota</taxon>
    </lineage>
</organism>
<keyword evidence="3" id="KW-0342">GTP-binding</keyword>
<evidence type="ECO:0000259" key="5">
    <source>
        <dbReference type="PROSITE" id="PS51722"/>
    </source>
</evidence>
<sequence>MAYSTENIRNLVLVGQQGSGKTTLVEAILYHAGVVGKPGSIREGSTVCDYDWLEKERRFTINPSLAYITWKEKKINLIDTPGFPDLIEKVRPLLKVVEGTLIVTSPDTVAGSEIQKVSRYLEEEKLPCLIFLNKIESEQLDLSNIFNQIQQQLNLKPVVLNYPLVKDKKVVGVIDIIEMKGKVYTQKKVEEVNIPEELKSAVSQLKEKLMEAVAEVSDELLEKYLEEGELDPQQIKQGLKEGVAKREVVPLIVGSVLQNIGMDMLLETLIEFFPPPAWRKTIKGTTPEKEEEEVEIKIDAQQPLCAQVFFTLFEPHLGEISFIKVFSGTLSSGSSIYNATRGEEEKIGQIYLMRGNKREEIPQLVAGDIGALTKLKSAQMGDTFCSRTNPVILPWVEFSETNTSIALKPKDEKNEQRLSVALSRLAKVDPLLKVEVDKESGQTILSGMGEVHLELVINRISKDFNVEVETEEPEIPYRETITTQAEAQGKYKRQSGGRGQYGDVWLRIKPLARGEGFRFVDEIKGGVVPARFIPSVEKGIKEAMKKGNLAHYPMVDMEVTLFDGSYHPVDSSDIAFQIAASMGLRKAVDTAAPVLLEPIMELEVEVPSECLGDVNGDLSSRRGRILEVQPLGGREKIRAQVPMAELRNYSTTLRSITQGRGIFTQKFSHYERVPDEIAQRIIEIRKQKREDEGGGKK</sequence>
<dbReference type="InterPro" id="IPR035649">
    <property type="entry name" value="EFG_V"/>
</dbReference>
<dbReference type="FunFam" id="3.30.70.240:FF:000001">
    <property type="entry name" value="Elongation factor G"/>
    <property type="match status" value="1"/>
</dbReference>
<dbReference type="Gene3D" id="3.30.70.870">
    <property type="entry name" value="Elongation Factor G (Translational Gtpase), domain 3"/>
    <property type="match status" value="1"/>
</dbReference>
<proteinExistence type="inferred from homology"/>
<protein>
    <recommendedName>
        <fullName evidence="4">Elongation factor G</fullName>
    </recommendedName>
</protein>